<proteinExistence type="predicted"/>
<organism evidence="2 3">
    <name type="scientific">Coemansia biformis</name>
    <dbReference type="NCBI Taxonomy" id="1286918"/>
    <lineage>
        <taxon>Eukaryota</taxon>
        <taxon>Fungi</taxon>
        <taxon>Fungi incertae sedis</taxon>
        <taxon>Zoopagomycota</taxon>
        <taxon>Kickxellomycotina</taxon>
        <taxon>Kickxellomycetes</taxon>
        <taxon>Kickxellales</taxon>
        <taxon>Kickxellaceae</taxon>
        <taxon>Coemansia</taxon>
    </lineage>
</organism>
<evidence type="ECO:0000313" key="2">
    <source>
        <dbReference type="EMBL" id="KAJ1728786.1"/>
    </source>
</evidence>
<keyword evidence="3" id="KW-1185">Reference proteome</keyword>
<dbReference type="EMBL" id="JANBOI010000740">
    <property type="protein sequence ID" value="KAJ1728786.1"/>
    <property type="molecule type" value="Genomic_DNA"/>
</dbReference>
<sequence length="72" mass="7808">MMAPTQYSSPGWKQVGKMWAGVIVTIGSIYYLIATARAKRPYVRSFYPNGLKDELGGVPARTLADAVEEASA</sequence>
<evidence type="ECO:0000256" key="1">
    <source>
        <dbReference type="SAM" id="Phobius"/>
    </source>
</evidence>
<comment type="caution">
    <text evidence="2">The sequence shown here is derived from an EMBL/GenBank/DDBJ whole genome shotgun (WGS) entry which is preliminary data.</text>
</comment>
<evidence type="ECO:0000313" key="3">
    <source>
        <dbReference type="Proteomes" id="UP001143981"/>
    </source>
</evidence>
<feature type="transmembrane region" description="Helical" evidence="1">
    <location>
        <begin position="18"/>
        <end position="36"/>
    </location>
</feature>
<reference evidence="2" key="1">
    <citation type="submission" date="2022-07" db="EMBL/GenBank/DDBJ databases">
        <title>Phylogenomic reconstructions and comparative analyses of Kickxellomycotina fungi.</title>
        <authorList>
            <person name="Reynolds N.K."/>
            <person name="Stajich J.E."/>
            <person name="Barry K."/>
            <person name="Grigoriev I.V."/>
            <person name="Crous P."/>
            <person name="Smith M.E."/>
        </authorList>
    </citation>
    <scope>NUCLEOTIDE SEQUENCE</scope>
    <source>
        <strain evidence="2">BCRC 34381</strain>
    </source>
</reference>
<keyword evidence="1" id="KW-0812">Transmembrane</keyword>
<keyword evidence="1" id="KW-0472">Membrane</keyword>
<protein>
    <submittedName>
        <fullName evidence="2">Uncharacterized protein</fullName>
    </submittedName>
</protein>
<accession>A0A9W7YBS8</accession>
<dbReference type="Proteomes" id="UP001143981">
    <property type="component" value="Unassembled WGS sequence"/>
</dbReference>
<dbReference type="OrthoDB" id="2014058at2759"/>
<dbReference type="AlphaFoldDB" id="A0A9W7YBS8"/>
<keyword evidence="1" id="KW-1133">Transmembrane helix</keyword>
<gene>
    <name evidence="2" type="ORF">LPJ61_003852</name>
</gene>
<name>A0A9W7YBS8_9FUNG</name>